<evidence type="ECO:0000313" key="3">
    <source>
        <dbReference type="Proteomes" id="UP000005239"/>
    </source>
</evidence>
<name>A0A2A6CXB8_PRIPA</name>
<dbReference type="InterPro" id="IPR013087">
    <property type="entry name" value="Znf_C2H2_type"/>
</dbReference>
<protein>
    <submittedName>
        <fullName evidence="2">C2H2-type domain-containing protein</fullName>
    </submittedName>
</protein>
<dbReference type="PROSITE" id="PS00028">
    <property type="entry name" value="ZINC_FINGER_C2H2_1"/>
    <property type="match status" value="1"/>
</dbReference>
<gene>
    <name evidence="2" type="primary">WBGene00091559</name>
</gene>
<dbReference type="Proteomes" id="UP000005239">
    <property type="component" value="Unassembled WGS sequence"/>
</dbReference>
<feature type="compositionally biased region" description="Low complexity" evidence="1">
    <location>
        <begin position="60"/>
        <end position="71"/>
    </location>
</feature>
<feature type="region of interest" description="Disordered" evidence="1">
    <location>
        <begin position="300"/>
        <end position="346"/>
    </location>
</feature>
<proteinExistence type="predicted"/>
<accession>A0A2A6CXB8</accession>
<reference evidence="3" key="1">
    <citation type="journal article" date="2008" name="Nat. Genet.">
        <title>The Pristionchus pacificus genome provides a unique perspective on nematode lifestyle and parasitism.</title>
        <authorList>
            <person name="Dieterich C."/>
            <person name="Clifton S.W."/>
            <person name="Schuster L.N."/>
            <person name="Chinwalla A."/>
            <person name="Delehaunty K."/>
            <person name="Dinkelacker I."/>
            <person name="Fulton L."/>
            <person name="Fulton R."/>
            <person name="Godfrey J."/>
            <person name="Minx P."/>
            <person name="Mitreva M."/>
            <person name="Roeseler W."/>
            <person name="Tian H."/>
            <person name="Witte H."/>
            <person name="Yang S.P."/>
            <person name="Wilson R.K."/>
            <person name="Sommer R.J."/>
        </authorList>
    </citation>
    <scope>NUCLEOTIDE SEQUENCE [LARGE SCALE GENOMIC DNA]</scope>
    <source>
        <strain evidence="3">PS312</strain>
    </source>
</reference>
<accession>A0A8R1U4S1</accession>
<feature type="compositionally biased region" description="Acidic residues" evidence="1">
    <location>
        <begin position="334"/>
        <end position="343"/>
    </location>
</feature>
<feature type="compositionally biased region" description="Acidic residues" evidence="1">
    <location>
        <begin position="233"/>
        <end position="254"/>
    </location>
</feature>
<evidence type="ECO:0000313" key="2">
    <source>
        <dbReference type="EnsemblMetazoa" id="PPA02005.1"/>
    </source>
</evidence>
<evidence type="ECO:0000256" key="1">
    <source>
        <dbReference type="SAM" id="MobiDB-lite"/>
    </source>
</evidence>
<dbReference type="EnsemblMetazoa" id="PPA02005.1">
    <property type="protein sequence ID" value="PPA02005.1"/>
    <property type="gene ID" value="WBGene00091559"/>
</dbReference>
<organism evidence="2 3">
    <name type="scientific">Pristionchus pacificus</name>
    <name type="common">Parasitic nematode worm</name>
    <dbReference type="NCBI Taxonomy" id="54126"/>
    <lineage>
        <taxon>Eukaryota</taxon>
        <taxon>Metazoa</taxon>
        <taxon>Ecdysozoa</taxon>
        <taxon>Nematoda</taxon>
        <taxon>Chromadorea</taxon>
        <taxon>Rhabditida</taxon>
        <taxon>Rhabditina</taxon>
        <taxon>Diplogasteromorpha</taxon>
        <taxon>Diplogasteroidea</taxon>
        <taxon>Neodiplogasteridae</taxon>
        <taxon>Pristionchus</taxon>
    </lineage>
</organism>
<keyword evidence="3" id="KW-1185">Reference proteome</keyword>
<sequence length="580" mass="64817">LPSTSKTPTTTTLLNFFTHSQKETIVPKMAASVTPGTSVIENAVPSITPRKPQLPTEQRTASATPATSGAAKVEIPKTPTTPAKKVLPKIRMDGPLGTSNSFKDVPVTTPRKSQQPSEQKIPAKVAQTNSGSEFMETPKNAADATPSKKEVDKNDIITLDDSDDDIQLVEEIPKSEQRPGMLIETAMNGGEWHRVTKLFLQMYLKNRRSSKFNTLRSLILLNSSFVDVSELQVDAEDEKEGEEEDGDDAMEGDSMEGTTKKRKRQRKFDDLFIDMNDKMIVDVEGIEEGRMLTRAARRNGGLNTSNLSNDPHVAGSSEEIAASPVKKKRNMETATEESMDEADERLPNEVSHISLEDRHERNVALIVKQLNLWNQLVKKFLTTAVAAVAEPVVDTRDREPKAHHGRGDMVRWTCGDKNCTRAFGTHAQVYQHMLYDHPLHPDRSDIVGLCECGLFADFPDLIVHRQKGDKATCGAPHSTLVYWTNDEMKAEKMNEEDKAKKDAFSDLAQELTRVVRRCVWRECAKHNFLFDTFAEMEEHNAKQHNIKLLYTCRVDHPDEKSLITCLSAPLSSNTSGRLVI</sequence>
<feature type="region of interest" description="Disordered" evidence="1">
    <location>
        <begin position="233"/>
        <end position="263"/>
    </location>
</feature>
<reference evidence="2" key="2">
    <citation type="submission" date="2022-06" db="UniProtKB">
        <authorList>
            <consortium name="EnsemblMetazoa"/>
        </authorList>
    </citation>
    <scope>IDENTIFICATION</scope>
    <source>
        <strain evidence="2">PS312</strain>
    </source>
</reference>
<dbReference type="AlphaFoldDB" id="A0A2A6CXB8"/>
<feature type="region of interest" description="Disordered" evidence="1">
    <location>
        <begin position="42"/>
        <end position="149"/>
    </location>
</feature>